<dbReference type="OrthoDB" id="4776947at2759"/>
<accession>A0A6A5VGA1</accession>
<dbReference type="AlphaFoldDB" id="A0A6A5VGA1"/>
<evidence type="ECO:0000313" key="2">
    <source>
        <dbReference type="EMBL" id="KAF1976085.1"/>
    </source>
</evidence>
<dbReference type="Proteomes" id="UP000800036">
    <property type="component" value="Unassembled WGS sequence"/>
</dbReference>
<reference evidence="2" key="1">
    <citation type="journal article" date="2020" name="Stud. Mycol.">
        <title>101 Dothideomycetes genomes: a test case for predicting lifestyles and emergence of pathogens.</title>
        <authorList>
            <person name="Haridas S."/>
            <person name="Albert R."/>
            <person name="Binder M."/>
            <person name="Bloem J."/>
            <person name="Labutti K."/>
            <person name="Salamov A."/>
            <person name="Andreopoulos B."/>
            <person name="Baker S."/>
            <person name="Barry K."/>
            <person name="Bills G."/>
            <person name="Bluhm B."/>
            <person name="Cannon C."/>
            <person name="Castanera R."/>
            <person name="Culley D."/>
            <person name="Daum C."/>
            <person name="Ezra D."/>
            <person name="Gonzalez J."/>
            <person name="Henrissat B."/>
            <person name="Kuo A."/>
            <person name="Liang C."/>
            <person name="Lipzen A."/>
            <person name="Lutzoni F."/>
            <person name="Magnuson J."/>
            <person name="Mondo S."/>
            <person name="Nolan M."/>
            <person name="Ohm R."/>
            <person name="Pangilinan J."/>
            <person name="Park H.-J."/>
            <person name="Ramirez L."/>
            <person name="Alfaro M."/>
            <person name="Sun H."/>
            <person name="Tritt A."/>
            <person name="Yoshinaga Y."/>
            <person name="Zwiers L.-H."/>
            <person name="Turgeon B."/>
            <person name="Goodwin S."/>
            <person name="Spatafora J."/>
            <person name="Crous P."/>
            <person name="Grigoriev I."/>
        </authorList>
    </citation>
    <scope>NUCLEOTIDE SEQUENCE</scope>
    <source>
        <strain evidence="2">CBS 107.79</strain>
    </source>
</reference>
<organism evidence="2 3">
    <name type="scientific">Bimuria novae-zelandiae CBS 107.79</name>
    <dbReference type="NCBI Taxonomy" id="1447943"/>
    <lineage>
        <taxon>Eukaryota</taxon>
        <taxon>Fungi</taxon>
        <taxon>Dikarya</taxon>
        <taxon>Ascomycota</taxon>
        <taxon>Pezizomycotina</taxon>
        <taxon>Dothideomycetes</taxon>
        <taxon>Pleosporomycetidae</taxon>
        <taxon>Pleosporales</taxon>
        <taxon>Massarineae</taxon>
        <taxon>Didymosphaeriaceae</taxon>
        <taxon>Bimuria</taxon>
    </lineage>
</organism>
<evidence type="ECO:0000256" key="1">
    <source>
        <dbReference type="SAM" id="MobiDB-lite"/>
    </source>
</evidence>
<name>A0A6A5VGA1_9PLEO</name>
<protein>
    <submittedName>
        <fullName evidence="2">Uncharacterized protein</fullName>
    </submittedName>
</protein>
<feature type="compositionally biased region" description="Low complexity" evidence="1">
    <location>
        <begin position="75"/>
        <end position="134"/>
    </location>
</feature>
<dbReference type="EMBL" id="ML976668">
    <property type="protein sequence ID" value="KAF1976085.1"/>
    <property type="molecule type" value="Genomic_DNA"/>
</dbReference>
<proteinExistence type="predicted"/>
<gene>
    <name evidence="2" type="ORF">BU23DRAFT_552088</name>
</gene>
<sequence>MAVVIAGVANAANPGCLLGAVNEYDTPSDIKAVCSAKDIVKNVQTKCGDDSKAALAALADICNGAGVKVSTNLPTSASATASDSESATPTGTAVSKSSGTAAATGAVSPSSSAGSSNNAGAGAANGTSPSATGANGAPVPTGTSKQPAEATGAASTLQFSAAALLAGLGVVVAAL</sequence>
<keyword evidence="3" id="KW-1185">Reference proteome</keyword>
<feature type="region of interest" description="Disordered" evidence="1">
    <location>
        <begin position="75"/>
        <end position="149"/>
    </location>
</feature>
<evidence type="ECO:0000313" key="3">
    <source>
        <dbReference type="Proteomes" id="UP000800036"/>
    </source>
</evidence>